<feature type="domain" description="Leucine-binding protein" evidence="6">
    <location>
        <begin position="53"/>
        <end position="373"/>
    </location>
</feature>
<evidence type="ECO:0000256" key="3">
    <source>
        <dbReference type="ARBA" id="ARBA00022729"/>
    </source>
</evidence>
<accession>A0A1T5LZT3</accession>
<dbReference type="Pfam" id="PF13458">
    <property type="entry name" value="Peripla_BP_6"/>
    <property type="match status" value="1"/>
</dbReference>
<keyword evidence="2" id="KW-0813">Transport</keyword>
<evidence type="ECO:0000256" key="4">
    <source>
        <dbReference type="ARBA" id="ARBA00022970"/>
    </source>
</evidence>
<name>A0A1T5LZT3_9MICO</name>
<dbReference type="PROSITE" id="PS51257">
    <property type="entry name" value="PROKAR_LIPOPROTEIN"/>
    <property type="match status" value="1"/>
</dbReference>
<proteinExistence type="inferred from homology"/>
<reference evidence="7 8" key="1">
    <citation type="submission" date="2017-02" db="EMBL/GenBank/DDBJ databases">
        <authorList>
            <person name="Peterson S.W."/>
        </authorList>
    </citation>
    <scope>NUCLEOTIDE SEQUENCE [LARGE SCALE GENOMIC DNA]</scope>
    <source>
        <strain evidence="7 8">DSM 21481</strain>
    </source>
</reference>
<protein>
    <submittedName>
        <fullName evidence="7">Branched-chain amino acid transport system substrate-binding protein</fullName>
    </submittedName>
</protein>
<dbReference type="AlphaFoldDB" id="A0A1T5LZT3"/>
<evidence type="ECO:0000313" key="8">
    <source>
        <dbReference type="Proteomes" id="UP000189777"/>
    </source>
</evidence>
<evidence type="ECO:0000256" key="1">
    <source>
        <dbReference type="ARBA" id="ARBA00010062"/>
    </source>
</evidence>
<evidence type="ECO:0000313" key="7">
    <source>
        <dbReference type="EMBL" id="SKC81510.1"/>
    </source>
</evidence>
<dbReference type="Gene3D" id="3.40.50.2300">
    <property type="match status" value="2"/>
</dbReference>
<feature type="signal peptide" evidence="5">
    <location>
        <begin position="1"/>
        <end position="34"/>
    </location>
</feature>
<dbReference type="PANTHER" id="PTHR30483:SF6">
    <property type="entry name" value="PERIPLASMIC BINDING PROTEIN OF ABC TRANSPORTER FOR NATURAL AMINO ACIDS"/>
    <property type="match status" value="1"/>
</dbReference>
<comment type="similarity">
    <text evidence="1">Belongs to the leucine-binding protein family.</text>
</comment>
<dbReference type="InterPro" id="IPR028082">
    <property type="entry name" value="Peripla_BP_I"/>
</dbReference>
<keyword evidence="3 5" id="KW-0732">Signal</keyword>
<keyword evidence="4" id="KW-0029">Amino-acid transport</keyword>
<gene>
    <name evidence="7" type="ORF">SAMN04324258_4245</name>
</gene>
<dbReference type="PRINTS" id="PR00337">
    <property type="entry name" value="LEUILEVALBP"/>
</dbReference>
<dbReference type="InterPro" id="IPR028081">
    <property type="entry name" value="Leu-bd"/>
</dbReference>
<dbReference type="InterPro" id="IPR000709">
    <property type="entry name" value="Leu_Ile_Val-bd"/>
</dbReference>
<dbReference type="InterPro" id="IPR051010">
    <property type="entry name" value="BCAA_transport"/>
</dbReference>
<feature type="chain" id="PRO_5013001874" evidence="5">
    <location>
        <begin position="35"/>
        <end position="438"/>
    </location>
</feature>
<dbReference type="STRING" id="526729.SAMN04324258_4245"/>
<dbReference type="PANTHER" id="PTHR30483">
    <property type="entry name" value="LEUCINE-SPECIFIC-BINDING PROTEIN"/>
    <property type="match status" value="1"/>
</dbReference>
<evidence type="ECO:0000256" key="2">
    <source>
        <dbReference type="ARBA" id="ARBA00022448"/>
    </source>
</evidence>
<dbReference type="SUPFAM" id="SSF53822">
    <property type="entry name" value="Periplasmic binding protein-like I"/>
    <property type="match status" value="1"/>
</dbReference>
<keyword evidence="8" id="KW-1185">Reference proteome</keyword>
<organism evidence="7 8">
    <name type="scientific">Krasilnikoviella flava</name>
    <dbReference type="NCBI Taxonomy" id="526729"/>
    <lineage>
        <taxon>Bacteria</taxon>
        <taxon>Bacillati</taxon>
        <taxon>Actinomycetota</taxon>
        <taxon>Actinomycetes</taxon>
        <taxon>Micrococcales</taxon>
        <taxon>Promicromonosporaceae</taxon>
        <taxon>Krasilnikoviella</taxon>
    </lineage>
</organism>
<evidence type="ECO:0000259" key="6">
    <source>
        <dbReference type="Pfam" id="PF13458"/>
    </source>
</evidence>
<evidence type="ECO:0000256" key="5">
    <source>
        <dbReference type="SAM" id="SignalP"/>
    </source>
</evidence>
<dbReference type="Proteomes" id="UP000189777">
    <property type="component" value="Unassembled WGS sequence"/>
</dbReference>
<dbReference type="EMBL" id="FUZQ01000008">
    <property type="protein sequence ID" value="SKC81510.1"/>
    <property type="molecule type" value="Genomic_DNA"/>
</dbReference>
<sequence length="438" mass="44924">MSYLQKGNSMIRRTTAAKGLALAAVLSLGLTACASSDDGSGDSTEGGGGSSEPLKIGTILPVTGTLAFLGPPEIAGVGLAIDDINAAGGVLGNDVTVEWGDSGDSTDLSVASSTATDLIGKGVSVAIGAASSAVSLGVVDQFAEASVMQISPANTAADLSGYGEFFARTAPPDTVQGPAHADLIMGDGHCKVGFLVQNEAYGNGLRDYIQEALEAGGCEAVYGGNGEGHEFAPGETNFGAQVTDLLAQKPDAISIVAFEETTAIVNELVSQGWDFNGTTYFVDGNLSNYGEDFDPGTLEGVQGTLPGAQADEAFRDQLTTWYSENESGELEDFSYSAESYDATVLAALAAVKGEATDGATISQNIRAVSGAEGGTEVKTFEEGVKALEAGDEIHYVGKSGIGPLNESNDPTSAFIGIYKYGADNTYTFERQIEGKIEE</sequence>
<dbReference type="GO" id="GO:0006865">
    <property type="term" value="P:amino acid transport"/>
    <property type="evidence" value="ECO:0007669"/>
    <property type="project" value="UniProtKB-KW"/>
</dbReference>